<organism evidence="2 3">
    <name type="scientific">Aphis gossypii</name>
    <name type="common">Cotton aphid</name>
    <dbReference type="NCBI Taxonomy" id="80765"/>
    <lineage>
        <taxon>Eukaryota</taxon>
        <taxon>Metazoa</taxon>
        <taxon>Ecdysozoa</taxon>
        <taxon>Arthropoda</taxon>
        <taxon>Hexapoda</taxon>
        <taxon>Insecta</taxon>
        <taxon>Pterygota</taxon>
        <taxon>Neoptera</taxon>
        <taxon>Paraneoptera</taxon>
        <taxon>Hemiptera</taxon>
        <taxon>Sternorrhyncha</taxon>
        <taxon>Aphidomorpha</taxon>
        <taxon>Aphidoidea</taxon>
        <taxon>Aphididae</taxon>
        <taxon>Aphidini</taxon>
        <taxon>Aphis</taxon>
        <taxon>Aphis</taxon>
    </lineage>
</organism>
<feature type="chain" id="PRO_5040192457" description="Reverse transcriptase" evidence="1">
    <location>
        <begin position="19"/>
        <end position="129"/>
    </location>
</feature>
<proteinExistence type="predicted"/>
<reference evidence="2" key="2">
    <citation type="submission" date="2022-10" db="EMBL/GenBank/DDBJ databases">
        <authorList>
            <consortium name="ENA_rothamsted_submissions"/>
            <consortium name="culmorum"/>
            <person name="King R."/>
        </authorList>
    </citation>
    <scope>NUCLEOTIDE SEQUENCE</scope>
</reference>
<evidence type="ECO:0000313" key="3">
    <source>
        <dbReference type="Proteomes" id="UP001154329"/>
    </source>
</evidence>
<evidence type="ECO:0000313" key="2">
    <source>
        <dbReference type="EMBL" id="CAH1737081.1"/>
    </source>
</evidence>
<gene>
    <name evidence="2" type="ORF">APHIGO_LOCUS10681</name>
</gene>
<dbReference type="EMBL" id="OU899037">
    <property type="protein sequence ID" value="CAH1737081.1"/>
    <property type="molecule type" value="Genomic_DNA"/>
</dbReference>
<keyword evidence="1" id="KW-0732">Signal</keyword>
<accession>A0A9P0NSS1</accession>
<name>A0A9P0NSS1_APHGO</name>
<keyword evidence="3" id="KW-1185">Reference proteome</keyword>
<feature type="signal peptide" evidence="1">
    <location>
        <begin position="1"/>
        <end position="18"/>
    </location>
</feature>
<evidence type="ECO:0008006" key="4">
    <source>
        <dbReference type="Google" id="ProtNLM"/>
    </source>
</evidence>
<reference evidence="2" key="1">
    <citation type="submission" date="2022-02" db="EMBL/GenBank/DDBJ databases">
        <authorList>
            <person name="King R."/>
        </authorList>
    </citation>
    <scope>NUCLEOTIDE SEQUENCE</scope>
</reference>
<dbReference type="Proteomes" id="UP001154329">
    <property type="component" value="Chromosome 4"/>
</dbReference>
<dbReference type="AlphaFoldDB" id="A0A9P0NSS1"/>
<protein>
    <recommendedName>
        <fullName evidence="4">Reverse transcriptase</fullName>
    </recommendedName>
</protein>
<sequence length="129" mass="14964">MTFLTMITVNHIILIYLAGNSSTISEATLTNIKSKGGLIHPNQGFFKLILAIEDSFEKYSYSQHVFQNYVDDVLLKNGHLTGFPCSEHKTEIMTYIITYYITMRMRQHTALQNRDLKKKQFLEKKIKIS</sequence>
<evidence type="ECO:0000256" key="1">
    <source>
        <dbReference type="SAM" id="SignalP"/>
    </source>
</evidence>